<protein>
    <submittedName>
        <fullName evidence="2">Uncharacterized protein</fullName>
    </submittedName>
</protein>
<dbReference type="EMBL" id="SNRW01001133">
    <property type="protein sequence ID" value="KAA6397641.1"/>
    <property type="molecule type" value="Genomic_DNA"/>
</dbReference>
<feature type="compositionally biased region" description="Low complexity" evidence="1">
    <location>
        <begin position="244"/>
        <end position="262"/>
    </location>
</feature>
<reference evidence="2 3" key="1">
    <citation type="submission" date="2019-03" db="EMBL/GenBank/DDBJ databases">
        <title>Single cell metagenomics reveals metabolic interactions within the superorganism composed of flagellate Streblomastix strix and complex community of Bacteroidetes bacteria on its surface.</title>
        <authorList>
            <person name="Treitli S.C."/>
            <person name="Kolisko M."/>
            <person name="Husnik F."/>
            <person name="Keeling P."/>
            <person name="Hampl V."/>
        </authorList>
    </citation>
    <scope>NUCLEOTIDE SEQUENCE [LARGE SCALE GENOMIC DNA]</scope>
    <source>
        <strain evidence="2">ST1C</strain>
    </source>
</reference>
<name>A0A5J4WRU5_9EUKA</name>
<evidence type="ECO:0000313" key="3">
    <source>
        <dbReference type="Proteomes" id="UP000324800"/>
    </source>
</evidence>
<organism evidence="2 3">
    <name type="scientific">Streblomastix strix</name>
    <dbReference type="NCBI Taxonomy" id="222440"/>
    <lineage>
        <taxon>Eukaryota</taxon>
        <taxon>Metamonada</taxon>
        <taxon>Preaxostyla</taxon>
        <taxon>Oxymonadida</taxon>
        <taxon>Streblomastigidae</taxon>
        <taxon>Streblomastix</taxon>
    </lineage>
</organism>
<sequence>MKYGQTPIEKSLLDVVLSVVEIGYDMAGIYKHNLFYKNISDSGLFTSVKNIFSEEFNKDKREGHVDNSEFTVQLAQIIALINKFKRYETQDLVRIGIVLRSHLKRMFEIMLNNERNESNDQNEQEQQEKQLKAQLGERILTLKCLGAICEDMEHNKYLVQLNIHLFVAHLIHLNCKAELKCRRCIPVRISETTQELQGMSLYVIGAMLFNMDNAKQQIIKDHNLFDHIIPIIISFASNHDSIDQTSQVHDQQQQSIAKSSQSPFPSQSLACGALELLNLFLIETPNIFVQLPSSKSTDLIQSLIKLVRFKSNIHISKKTDMQSMRIRENSSSIFGLIWPHCDEQTEKWIIQDLQLGLKLLKTVSCAGGCLEESDSVTKVAVENLSLIVTIVELGNNDIKANPDLLKLIKEEIIQEDGLNEIESHLFLSKENRDQEIIVDTRRLFMVLNMVRMDITNALIF</sequence>
<dbReference type="AlphaFoldDB" id="A0A5J4WRU5"/>
<gene>
    <name evidence="2" type="ORF">EZS28_006830</name>
</gene>
<dbReference type="Proteomes" id="UP000324800">
    <property type="component" value="Unassembled WGS sequence"/>
</dbReference>
<proteinExistence type="predicted"/>
<accession>A0A5J4WRU5</accession>
<evidence type="ECO:0000256" key="1">
    <source>
        <dbReference type="SAM" id="MobiDB-lite"/>
    </source>
</evidence>
<feature type="region of interest" description="Disordered" evidence="1">
    <location>
        <begin position="244"/>
        <end position="264"/>
    </location>
</feature>
<evidence type="ECO:0000313" key="2">
    <source>
        <dbReference type="EMBL" id="KAA6397641.1"/>
    </source>
</evidence>
<comment type="caution">
    <text evidence="2">The sequence shown here is derived from an EMBL/GenBank/DDBJ whole genome shotgun (WGS) entry which is preliminary data.</text>
</comment>